<reference evidence="7" key="1">
    <citation type="submission" date="2015-08" db="EMBL/GenBank/DDBJ databases">
        <title>Complete Genome Sequence of Azospirillum thiophilum BV-S.</title>
        <authorList>
            <person name="Fomenkov A."/>
            <person name="Vincze T."/>
            <person name="Grabovich M."/>
            <person name="Dubinina G."/>
            <person name="Orlova M."/>
            <person name="Belousova E."/>
            <person name="Roberts R.J."/>
        </authorList>
    </citation>
    <scope>NUCLEOTIDE SEQUENCE [LARGE SCALE GENOMIC DNA]</scope>
    <source>
        <strain evidence="7">BV-S</strain>
    </source>
</reference>
<dbReference type="GO" id="GO:0003677">
    <property type="term" value="F:DNA binding"/>
    <property type="evidence" value="ECO:0007669"/>
    <property type="project" value="UniProtKB-KW"/>
</dbReference>
<dbReference type="PANTHER" id="PTHR30346:SF0">
    <property type="entry name" value="HCA OPERON TRANSCRIPTIONAL ACTIVATOR HCAR"/>
    <property type="match status" value="1"/>
</dbReference>
<organism evidence="6 7">
    <name type="scientific">Azospirillum thiophilum</name>
    <dbReference type="NCBI Taxonomy" id="528244"/>
    <lineage>
        <taxon>Bacteria</taxon>
        <taxon>Pseudomonadati</taxon>
        <taxon>Pseudomonadota</taxon>
        <taxon>Alphaproteobacteria</taxon>
        <taxon>Rhodospirillales</taxon>
        <taxon>Azospirillaceae</taxon>
        <taxon>Azospirillum</taxon>
    </lineage>
</organism>
<dbReference type="PANTHER" id="PTHR30346">
    <property type="entry name" value="TRANSCRIPTIONAL DUAL REGULATOR HCAR-RELATED"/>
    <property type="match status" value="1"/>
</dbReference>
<dbReference type="InterPro" id="IPR005119">
    <property type="entry name" value="LysR_subst-bd"/>
</dbReference>
<keyword evidence="3" id="KW-0238">DNA-binding</keyword>
<dbReference type="PRINTS" id="PR00039">
    <property type="entry name" value="HTHLYSR"/>
</dbReference>
<gene>
    <name evidence="6" type="ORF">AL072_18870</name>
</gene>
<dbReference type="EMBL" id="CP012402">
    <property type="protein sequence ID" value="ALG73228.1"/>
    <property type="molecule type" value="Genomic_DNA"/>
</dbReference>
<protein>
    <recommendedName>
        <fullName evidence="5">HTH lysR-type domain-containing protein</fullName>
    </recommendedName>
</protein>
<dbReference type="KEGG" id="ati:AL072_18870"/>
<dbReference type="Pfam" id="PF00126">
    <property type="entry name" value="HTH_1"/>
    <property type="match status" value="1"/>
</dbReference>
<dbReference type="SUPFAM" id="SSF46785">
    <property type="entry name" value="Winged helix' DNA-binding domain"/>
    <property type="match status" value="1"/>
</dbReference>
<keyword evidence="2" id="KW-0805">Transcription regulation</keyword>
<keyword evidence="7" id="KW-1185">Reference proteome</keyword>
<evidence type="ECO:0000256" key="1">
    <source>
        <dbReference type="ARBA" id="ARBA00009437"/>
    </source>
</evidence>
<dbReference type="AlphaFoldDB" id="A0AAC8W186"/>
<dbReference type="Gene3D" id="3.40.190.10">
    <property type="entry name" value="Periplasmic binding protein-like II"/>
    <property type="match status" value="2"/>
</dbReference>
<evidence type="ECO:0000313" key="7">
    <source>
        <dbReference type="Proteomes" id="UP000069935"/>
    </source>
</evidence>
<dbReference type="FunFam" id="1.10.10.10:FF:000001">
    <property type="entry name" value="LysR family transcriptional regulator"/>
    <property type="match status" value="1"/>
</dbReference>
<evidence type="ECO:0000313" key="6">
    <source>
        <dbReference type="EMBL" id="ALG73228.1"/>
    </source>
</evidence>
<dbReference type="InterPro" id="IPR000847">
    <property type="entry name" value="LysR_HTH_N"/>
</dbReference>
<evidence type="ECO:0000256" key="4">
    <source>
        <dbReference type="ARBA" id="ARBA00023163"/>
    </source>
</evidence>
<dbReference type="CDD" id="cd08414">
    <property type="entry name" value="PBP2_LTTR_aromatics_like"/>
    <property type="match status" value="1"/>
</dbReference>
<proteinExistence type="inferred from homology"/>
<evidence type="ECO:0000259" key="5">
    <source>
        <dbReference type="PROSITE" id="PS50931"/>
    </source>
</evidence>
<keyword evidence="4" id="KW-0804">Transcription</keyword>
<dbReference type="Proteomes" id="UP000069935">
    <property type="component" value="Chromosome 2"/>
</dbReference>
<dbReference type="PROSITE" id="PS50931">
    <property type="entry name" value="HTH_LYSR"/>
    <property type="match status" value="1"/>
</dbReference>
<name>A0AAC8W186_9PROT</name>
<dbReference type="InterPro" id="IPR036390">
    <property type="entry name" value="WH_DNA-bd_sf"/>
</dbReference>
<sequence length="312" mass="34076">MRSKLGARRLASSRKSRPLELRQVRCFVAVAEELHFRRAAERVAMAQAALSHQVRLLEAELGCPLLFRTTRQVSLTAAGVAFLTEARLLLEQAERTVRVARAAAEGGGILRIGGIDEALVAVLPPVLARLRAEHPTLRITLTEGSSAEQEADLIRQRIDLALLRPPVTDPDIACVRLFDEPFIAALPEALTAEAGDALSWAWLAAQPFIGYPKHSRPLLHDLTARQFEAQGYRPQAVQEVTEKLTMLQLVGQGLGIALVPHWVSRFVLPGVVYRPLPDAAPVLAFGMAWRKRDPSPALATVRAAIHADIGHG</sequence>
<comment type="similarity">
    <text evidence="1">Belongs to the LysR transcriptional regulatory family.</text>
</comment>
<dbReference type="Pfam" id="PF03466">
    <property type="entry name" value="LysR_substrate"/>
    <property type="match status" value="1"/>
</dbReference>
<feature type="domain" description="HTH lysR-type" evidence="5">
    <location>
        <begin position="19"/>
        <end position="76"/>
    </location>
</feature>
<dbReference type="Gene3D" id="1.10.10.10">
    <property type="entry name" value="Winged helix-like DNA-binding domain superfamily/Winged helix DNA-binding domain"/>
    <property type="match status" value="1"/>
</dbReference>
<accession>A0AAC8W186</accession>
<dbReference type="GO" id="GO:0003700">
    <property type="term" value="F:DNA-binding transcription factor activity"/>
    <property type="evidence" value="ECO:0007669"/>
    <property type="project" value="InterPro"/>
</dbReference>
<evidence type="ECO:0000256" key="3">
    <source>
        <dbReference type="ARBA" id="ARBA00023125"/>
    </source>
</evidence>
<dbReference type="InterPro" id="IPR036388">
    <property type="entry name" value="WH-like_DNA-bd_sf"/>
</dbReference>
<reference evidence="6 7" key="2">
    <citation type="journal article" date="2016" name="Genome Announc.">
        <title>Complete Genome Sequence of a Strain of Azospirillum thiophilum Isolated from a Sulfide Spring.</title>
        <authorList>
            <person name="Fomenkov A."/>
            <person name="Vincze T."/>
            <person name="Grabovich M."/>
            <person name="Anton B.P."/>
            <person name="Dubinina G."/>
            <person name="Orlova M."/>
            <person name="Belousova E."/>
            <person name="Roberts R.J."/>
        </authorList>
    </citation>
    <scope>NUCLEOTIDE SEQUENCE [LARGE SCALE GENOMIC DNA]</scope>
    <source>
        <strain evidence="6 7">BV-S</strain>
    </source>
</reference>
<dbReference type="SUPFAM" id="SSF53850">
    <property type="entry name" value="Periplasmic binding protein-like II"/>
    <property type="match status" value="1"/>
</dbReference>
<dbReference type="GO" id="GO:0032993">
    <property type="term" value="C:protein-DNA complex"/>
    <property type="evidence" value="ECO:0007669"/>
    <property type="project" value="TreeGrafter"/>
</dbReference>
<evidence type="ECO:0000256" key="2">
    <source>
        <dbReference type="ARBA" id="ARBA00023015"/>
    </source>
</evidence>